<evidence type="ECO:0000313" key="2">
    <source>
        <dbReference type="Proteomes" id="UP001234178"/>
    </source>
</evidence>
<keyword evidence="2" id="KW-1185">Reference proteome</keyword>
<dbReference type="EMBL" id="JAOYFB010000038">
    <property type="protein sequence ID" value="KAK4025185.1"/>
    <property type="molecule type" value="Genomic_DNA"/>
</dbReference>
<evidence type="ECO:0000313" key="1">
    <source>
        <dbReference type="EMBL" id="KAK4025185.1"/>
    </source>
</evidence>
<dbReference type="Proteomes" id="UP001234178">
    <property type="component" value="Unassembled WGS sequence"/>
</dbReference>
<organism evidence="1 2">
    <name type="scientific">Daphnia magna</name>
    <dbReference type="NCBI Taxonomy" id="35525"/>
    <lineage>
        <taxon>Eukaryota</taxon>
        <taxon>Metazoa</taxon>
        <taxon>Ecdysozoa</taxon>
        <taxon>Arthropoda</taxon>
        <taxon>Crustacea</taxon>
        <taxon>Branchiopoda</taxon>
        <taxon>Diplostraca</taxon>
        <taxon>Cladocera</taxon>
        <taxon>Anomopoda</taxon>
        <taxon>Daphniidae</taxon>
        <taxon>Daphnia</taxon>
    </lineage>
</organism>
<proteinExistence type="predicted"/>
<comment type="caution">
    <text evidence="1">The sequence shown here is derived from an EMBL/GenBank/DDBJ whole genome shotgun (WGS) entry which is preliminary data.</text>
</comment>
<name>A0ABR0AJ84_9CRUS</name>
<gene>
    <name evidence="1" type="ORF">OUZ56_014259</name>
</gene>
<reference evidence="1 2" key="1">
    <citation type="journal article" date="2023" name="Nucleic Acids Res.">
        <title>The hologenome of Daphnia magna reveals possible DNA methylation and microbiome-mediated evolution of the host genome.</title>
        <authorList>
            <person name="Chaturvedi A."/>
            <person name="Li X."/>
            <person name="Dhandapani V."/>
            <person name="Marshall H."/>
            <person name="Kissane S."/>
            <person name="Cuenca-Cambronero M."/>
            <person name="Asole G."/>
            <person name="Calvet F."/>
            <person name="Ruiz-Romero M."/>
            <person name="Marangio P."/>
            <person name="Guigo R."/>
            <person name="Rago D."/>
            <person name="Mirbahai L."/>
            <person name="Eastwood N."/>
            <person name="Colbourne J.K."/>
            <person name="Zhou J."/>
            <person name="Mallon E."/>
            <person name="Orsini L."/>
        </authorList>
    </citation>
    <scope>NUCLEOTIDE SEQUENCE [LARGE SCALE GENOMIC DNA]</scope>
    <source>
        <strain evidence="1">LRV0_1</strain>
    </source>
</reference>
<accession>A0ABR0AJ84</accession>
<sequence>MGQKRFHTCITTRQDTRTRSSTRTQPSRAILHTALSPRWRPTWGLRNQCPLSLVYNNIEYKCTNSWHHSVFTLNTKVKTQGITVYSHRIQIYKLMASQCIHFEYNVSTWNAEVKTHSITVENRKRNGLEKLEIFTFSPEQSYFSI</sequence>
<protein>
    <submittedName>
        <fullName evidence="1">Uncharacterized protein</fullName>
    </submittedName>
</protein>